<dbReference type="Gramene" id="Mp6g19400.1">
    <property type="protein sequence ID" value="Mp6g19400.1.cds1"/>
    <property type="gene ID" value="Mp6g19400"/>
</dbReference>
<dbReference type="EMBL" id="KZ772717">
    <property type="protein sequence ID" value="PTQ39478.1"/>
    <property type="molecule type" value="Genomic_DNA"/>
</dbReference>
<keyword evidence="2" id="KW-1185">Reference proteome</keyword>
<dbReference type="Proteomes" id="UP000244005">
    <property type="component" value="Unassembled WGS sequence"/>
</dbReference>
<accession>A0A2R6X059</accession>
<evidence type="ECO:0000313" key="1">
    <source>
        <dbReference type="EMBL" id="PTQ39479.1"/>
    </source>
</evidence>
<evidence type="ECO:0000313" key="2">
    <source>
        <dbReference type="Proteomes" id="UP000244005"/>
    </source>
</evidence>
<sequence>MTLYSTRHNTISAANDPSSTITAIGKRADNSTILMLVDWKLFVPIKIERLCRVLRILLFTHHLSTFLEMSHFMSPGHCISCRFR</sequence>
<reference evidence="1" key="2">
    <citation type="submission" date="2017-12" db="EMBL/GenBank/DDBJ databases">
        <title>WGS assembly of Marchantia polymorpha.</title>
        <authorList>
            <person name="Bowman J.L."/>
            <person name="Kohchi T."/>
            <person name="Yamato K.T."/>
            <person name="Jenkins J."/>
            <person name="Shu S."/>
            <person name="Ishizaki K."/>
            <person name="Yamaoka S."/>
            <person name="Nishihama R."/>
            <person name="Nakamura Y."/>
            <person name="Berger F."/>
            <person name="Adam C."/>
            <person name="Aki S.S."/>
            <person name="Althoff F."/>
            <person name="Araki T."/>
            <person name="Arteaga-Vazquez M.A."/>
            <person name="Balasubrmanian S."/>
            <person name="Bauer D."/>
            <person name="Boehm C.R."/>
            <person name="Briginshaw L."/>
            <person name="Caballero-Perez J."/>
            <person name="Catarino B."/>
            <person name="Chen F."/>
            <person name="Chiyoda S."/>
            <person name="Chovatia M."/>
            <person name="Davies K.M."/>
            <person name="Delmans M."/>
            <person name="Demura T."/>
            <person name="Dierschke T."/>
            <person name="Dolan L."/>
            <person name="Dorantes-Acosta A.E."/>
            <person name="Eklund D.M."/>
            <person name="Florent S.N."/>
            <person name="Flores-Sandoval E."/>
            <person name="Fujiyama A."/>
            <person name="Fukuzawa H."/>
            <person name="Galik B."/>
            <person name="Grimanelli D."/>
            <person name="Grimwood J."/>
            <person name="Grossniklaus U."/>
            <person name="Hamada T."/>
            <person name="Haseloff J."/>
            <person name="Hetherington A.J."/>
            <person name="Higo A."/>
            <person name="Hirakawa Y."/>
            <person name="Hundley H.N."/>
            <person name="Ikeda Y."/>
            <person name="Inoue K."/>
            <person name="Inoue S."/>
            <person name="Ishida S."/>
            <person name="Jia Q."/>
            <person name="Kakita M."/>
            <person name="Kanazawa T."/>
            <person name="Kawai Y."/>
            <person name="Kawashima T."/>
            <person name="Kennedy M."/>
            <person name="Kinose K."/>
            <person name="Kinoshita T."/>
            <person name="Kohara Y."/>
            <person name="Koide E."/>
            <person name="Komatsu K."/>
            <person name="Kopischke S."/>
            <person name="Kubo M."/>
            <person name="Kyozuka J."/>
            <person name="Lagercrantz U."/>
            <person name="Lin S.S."/>
            <person name="Lindquist E."/>
            <person name="Lipzen A.M."/>
            <person name="Lu C."/>
            <person name="Luna E.D."/>
            <person name="Martienssen R.A."/>
            <person name="Minamino N."/>
            <person name="Mizutani M."/>
            <person name="Mizutani M."/>
            <person name="Mochizuki N."/>
            <person name="Monte I."/>
            <person name="Mosher R."/>
            <person name="Nagasaki H."/>
            <person name="Nakagami H."/>
            <person name="Naramoto S."/>
            <person name="Nishitani K."/>
            <person name="Ohtani M."/>
            <person name="Okamoto T."/>
            <person name="Okumura M."/>
            <person name="Phillips J."/>
            <person name="Pollak B."/>
            <person name="Reinders A."/>
            <person name="Roevekamp M."/>
            <person name="Sano R."/>
            <person name="Sawa S."/>
            <person name="Schmid M.W."/>
            <person name="Shirakawa M."/>
            <person name="Solano R."/>
            <person name="Spunde A."/>
            <person name="Suetsugu N."/>
            <person name="Sugano S."/>
            <person name="Sugiyama A."/>
            <person name="Sun R."/>
            <person name="Suzuki Y."/>
            <person name="Takenaka M."/>
            <person name="Takezawa D."/>
            <person name="Tomogane H."/>
            <person name="Tsuzuki M."/>
            <person name="Ueda T."/>
            <person name="Umeda M."/>
            <person name="Ward J.M."/>
            <person name="Watanabe Y."/>
            <person name="Yazaki K."/>
            <person name="Yokoyama R."/>
            <person name="Yoshitake Y."/>
            <person name="Yotsui I."/>
            <person name="Zachgo S."/>
            <person name="Schmutz J."/>
        </authorList>
    </citation>
    <scope>NUCLEOTIDE SEQUENCE [LARGE SCALE GENOMIC DNA]</scope>
    <source>
        <strain evidence="1">Tak-1</strain>
    </source>
</reference>
<protein>
    <submittedName>
        <fullName evidence="1">Uncharacterized protein</fullName>
    </submittedName>
</protein>
<dbReference type="Gramene" id="Mp6g19400.2">
    <property type="protein sequence ID" value="Mp6g19400.2.cds1"/>
    <property type="gene ID" value="Mp6g19400"/>
</dbReference>
<reference evidence="2" key="1">
    <citation type="journal article" date="2017" name="Cell">
        <title>Insights into land plant evolution garnered from the Marchantia polymorpha genome.</title>
        <authorList>
            <person name="Bowman J.L."/>
            <person name="Kohchi T."/>
            <person name="Yamato K.T."/>
            <person name="Jenkins J."/>
            <person name="Shu S."/>
            <person name="Ishizaki K."/>
            <person name="Yamaoka S."/>
            <person name="Nishihama R."/>
            <person name="Nakamura Y."/>
            <person name="Berger F."/>
            <person name="Adam C."/>
            <person name="Aki S.S."/>
            <person name="Althoff F."/>
            <person name="Araki T."/>
            <person name="Arteaga-Vazquez M.A."/>
            <person name="Balasubrmanian S."/>
            <person name="Barry K."/>
            <person name="Bauer D."/>
            <person name="Boehm C.R."/>
            <person name="Briginshaw L."/>
            <person name="Caballero-Perez J."/>
            <person name="Catarino B."/>
            <person name="Chen F."/>
            <person name="Chiyoda S."/>
            <person name="Chovatia M."/>
            <person name="Davies K.M."/>
            <person name="Delmans M."/>
            <person name="Demura T."/>
            <person name="Dierschke T."/>
            <person name="Dolan L."/>
            <person name="Dorantes-Acosta A.E."/>
            <person name="Eklund D.M."/>
            <person name="Florent S.N."/>
            <person name="Flores-Sandoval E."/>
            <person name="Fujiyama A."/>
            <person name="Fukuzawa H."/>
            <person name="Galik B."/>
            <person name="Grimanelli D."/>
            <person name="Grimwood J."/>
            <person name="Grossniklaus U."/>
            <person name="Hamada T."/>
            <person name="Haseloff J."/>
            <person name="Hetherington A.J."/>
            <person name="Higo A."/>
            <person name="Hirakawa Y."/>
            <person name="Hundley H.N."/>
            <person name="Ikeda Y."/>
            <person name="Inoue K."/>
            <person name="Inoue S.I."/>
            <person name="Ishida S."/>
            <person name="Jia Q."/>
            <person name="Kakita M."/>
            <person name="Kanazawa T."/>
            <person name="Kawai Y."/>
            <person name="Kawashima T."/>
            <person name="Kennedy M."/>
            <person name="Kinose K."/>
            <person name="Kinoshita T."/>
            <person name="Kohara Y."/>
            <person name="Koide E."/>
            <person name="Komatsu K."/>
            <person name="Kopischke S."/>
            <person name="Kubo M."/>
            <person name="Kyozuka J."/>
            <person name="Lagercrantz U."/>
            <person name="Lin S.S."/>
            <person name="Lindquist E."/>
            <person name="Lipzen A.M."/>
            <person name="Lu C.W."/>
            <person name="De Luna E."/>
            <person name="Martienssen R.A."/>
            <person name="Minamino N."/>
            <person name="Mizutani M."/>
            <person name="Mizutani M."/>
            <person name="Mochizuki N."/>
            <person name="Monte I."/>
            <person name="Mosher R."/>
            <person name="Nagasaki H."/>
            <person name="Nakagami H."/>
            <person name="Naramoto S."/>
            <person name="Nishitani K."/>
            <person name="Ohtani M."/>
            <person name="Okamoto T."/>
            <person name="Okumura M."/>
            <person name="Phillips J."/>
            <person name="Pollak B."/>
            <person name="Reinders A."/>
            <person name="Rovekamp M."/>
            <person name="Sano R."/>
            <person name="Sawa S."/>
            <person name="Schmid M.W."/>
            <person name="Shirakawa M."/>
            <person name="Solano R."/>
            <person name="Spunde A."/>
            <person name="Suetsugu N."/>
            <person name="Sugano S."/>
            <person name="Sugiyama A."/>
            <person name="Sun R."/>
            <person name="Suzuki Y."/>
            <person name="Takenaka M."/>
            <person name="Takezawa D."/>
            <person name="Tomogane H."/>
            <person name="Tsuzuki M."/>
            <person name="Ueda T."/>
            <person name="Umeda M."/>
            <person name="Ward J.M."/>
            <person name="Watanabe Y."/>
            <person name="Yazaki K."/>
            <person name="Yokoyama R."/>
            <person name="Yoshitake Y."/>
            <person name="Yotsui I."/>
            <person name="Zachgo S."/>
            <person name="Schmutz J."/>
        </authorList>
    </citation>
    <scope>NUCLEOTIDE SEQUENCE [LARGE SCALE GENOMIC DNA]</scope>
    <source>
        <strain evidence="2">Tak-1</strain>
    </source>
</reference>
<name>A0A2R6X059_MARPO</name>
<proteinExistence type="predicted"/>
<dbReference type="AlphaFoldDB" id="A0A2R6X059"/>
<gene>
    <name evidence="1" type="ORF">MARPO_0045s0123</name>
</gene>
<dbReference type="EMBL" id="KZ772717">
    <property type="protein sequence ID" value="PTQ39479.1"/>
    <property type="molecule type" value="Genomic_DNA"/>
</dbReference>
<organism evidence="1 2">
    <name type="scientific">Marchantia polymorpha</name>
    <name type="common">Common liverwort</name>
    <name type="synonym">Marchantia aquatica</name>
    <dbReference type="NCBI Taxonomy" id="3197"/>
    <lineage>
        <taxon>Eukaryota</taxon>
        <taxon>Viridiplantae</taxon>
        <taxon>Streptophyta</taxon>
        <taxon>Embryophyta</taxon>
        <taxon>Marchantiophyta</taxon>
        <taxon>Marchantiopsida</taxon>
        <taxon>Marchantiidae</taxon>
        <taxon>Marchantiales</taxon>
        <taxon>Marchantiaceae</taxon>
        <taxon>Marchantia</taxon>
    </lineage>
</organism>